<organism evidence="3 4">
    <name type="scientific">Saccharibacillus brassicae</name>
    <dbReference type="NCBI Taxonomy" id="2583377"/>
    <lineage>
        <taxon>Bacteria</taxon>
        <taxon>Bacillati</taxon>
        <taxon>Bacillota</taxon>
        <taxon>Bacilli</taxon>
        <taxon>Bacillales</taxon>
        <taxon>Paenibacillaceae</taxon>
        <taxon>Saccharibacillus</taxon>
    </lineage>
</organism>
<name>A0A4Y6UTV7_SACBS</name>
<reference evidence="3 4" key="1">
    <citation type="submission" date="2019-06" db="EMBL/GenBank/DDBJ databases">
        <title>Saccharibacillus brassicae sp. nov., an endophytic bacterium isolated from Chinese cabbage seeds (Brassica pekinensis).</title>
        <authorList>
            <person name="Jiang L."/>
            <person name="Lee J."/>
            <person name="Kim S.W."/>
        </authorList>
    </citation>
    <scope>NUCLEOTIDE SEQUENCE [LARGE SCALE GENOMIC DNA]</scope>
    <source>
        <strain evidence="4">KCTC 43072 / ATSA2</strain>
    </source>
</reference>
<dbReference type="Gene3D" id="3.40.50.720">
    <property type="entry name" value="NAD(P)-binding Rossmann-like Domain"/>
    <property type="match status" value="1"/>
</dbReference>
<dbReference type="CDD" id="cd05233">
    <property type="entry name" value="SDR_c"/>
    <property type="match status" value="1"/>
</dbReference>
<protein>
    <submittedName>
        <fullName evidence="3">SDR family oxidoreductase</fullName>
    </submittedName>
</protein>
<evidence type="ECO:0000313" key="3">
    <source>
        <dbReference type="EMBL" id="QDH19767.1"/>
    </source>
</evidence>
<accession>A0A4Y6UTV7</accession>
<keyword evidence="2" id="KW-0560">Oxidoreductase</keyword>
<proteinExistence type="inferred from homology"/>
<dbReference type="SUPFAM" id="SSF51735">
    <property type="entry name" value="NAD(P)-binding Rossmann-fold domains"/>
    <property type="match status" value="1"/>
</dbReference>
<sequence length="264" mass="28386">MQLNLQNKVVIVTGASSGIGLATAKLFLEEGANVVGASRHPERIRELGEEDRVLAVEADLSTAEGPKQLVEAAIAKFGRIDVLVNNAGISHSRLDGFLGTTDEQWEETYLNNLMSMVRTSRAAIPHMAQQGKGVILSVASEDARQPQPMSVDYSAFKAGLLSVGKALSLEFGEQGIRVNTVSPGPTHTNIWDQPGGMIDAISEKFDKPKNEVIDFFVDEVRELPVGRIGQPEDIASMIVFLASDRAEYASGAEYPVNGGSFKGM</sequence>
<dbReference type="GO" id="GO:0016616">
    <property type="term" value="F:oxidoreductase activity, acting on the CH-OH group of donors, NAD or NADP as acceptor"/>
    <property type="evidence" value="ECO:0007669"/>
    <property type="project" value="TreeGrafter"/>
</dbReference>
<comment type="similarity">
    <text evidence="1">Belongs to the short-chain dehydrogenases/reductases (SDR) family.</text>
</comment>
<dbReference type="PANTHER" id="PTHR42760">
    <property type="entry name" value="SHORT-CHAIN DEHYDROGENASES/REDUCTASES FAMILY MEMBER"/>
    <property type="match status" value="1"/>
</dbReference>
<dbReference type="InterPro" id="IPR036291">
    <property type="entry name" value="NAD(P)-bd_dom_sf"/>
</dbReference>
<evidence type="ECO:0000313" key="4">
    <source>
        <dbReference type="Proteomes" id="UP000316968"/>
    </source>
</evidence>
<dbReference type="FunFam" id="3.40.50.720:FF:000084">
    <property type="entry name" value="Short-chain dehydrogenase reductase"/>
    <property type="match status" value="1"/>
</dbReference>
<dbReference type="PRINTS" id="PR00081">
    <property type="entry name" value="GDHRDH"/>
</dbReference>
<dbReference type="OrthoDB" id="9803333at2"/>
<dbReference type="KEGG" id="saca:FFV09_02130"/>
<evidence type="ECO:0000256" key="1">
    <source>
        <dbReference type="ARBA" id="ARBA00006484"/>
    </source>
</evidence>
<keyword evidence="4" id="KW-1185">Reference proteome</keyword>
<dbReference type="GO" id="GO:0008206">
    <property type="term" value="P:bile acid metabolic process"/>
    <property type="evidence" value="ECO:0007669"/>
    <property type="project" value="UniProtKB-ARBA"/>
</dbReference>
<evidence type="ECO:0000256" key="2">
    <source>
        <dbReference type="ARBA" id="ARBA00023002"/>
    </source>
</evidence>
<dbReference type="PRINTS" id="PR00080">
    <property type="entry name" value="SDRFAMILY"/>
</dbReference>
<gene>
    <name evidence="3" type="ORF">FFV09_02130</name>
</gene>
<dbReference type="AlphaFoldDB" id="A0A4Y6UTV7"/>
<dbReference type="EMBL" id="CP041217">
    <property type="protein sequence ID" value="QDH19767.1"/>
    <property type="molecule type" value="Genomic_DNA"/>
</dbReference>
<dbReference type="InterPro" id="IPR002347">
    <property type="entry name" value="SDR_fam"/>
</dbReference>
<dbReference type="Proteomes" id="UP000316968">
    <property type="component" value="Chromosome"/>
</dbReference>
<dbReference type="RefSeq" id="WP_141446154.1">
    <property type="nucleotide sequence ID" value="NZ_CP041217.1"/>
</dbReference>
<dbReference type="Pfam" id="PF13561">
    <property type="entry name" value="adh_short_C2"/>
    <property type="match status" value="1"/>
</dbReference>